<comment type="caution">
    <text evidence="3">The sequence shown here is derived from an EMBL/GenBank/DDBJ whole genome shotgun (WGS) entry which is preliminary data.</text>
</comment>
<evidence type="ECO:0000313" key="4">
    <source>
        <dbReference type="Proteomes" id="UP000006230"/>
    </source>
</evidence>
<dbReference type="STRING" id="314265.R2601_13454"/>
<dbReference type="Pfam" id="PF01730">
    <property type="entry name" value="UreF"/>
    <property type="match status" value="1"/>
</dbReference>
<dbReference type="Proteomes" id="UP000006230">
    <property type="component" value="Unassembled WGS sequence"/>
</dbReference>
<dbReference type="HOGENOM" id="CLU_049215_1_1_5"/>
<reference evidence="3 4" key="1">
    <citation type="journal article" date="2010" name="J. Bacteriol.">
        <title>Genome sequences of Pelagibaca bermudensis HTCC2601T and Maritimibacter alkaliphilus HTCC2654T, the type strains of two marine Roseobacter genera.</title>
        <authorList>
            <person name="Thrash J.C."/>
            <person name="Cho J.C."/>
            <person name="Ferriera S."/>
            <person name="Johnson J."/>
            <person name="Vergin K.L."/>
            <person name="Giovannoni S.J."/>
        </authorList>
    </citation>
    <scope>NUCLEOTIDE SEQUENCE [LARGE SCALE GENOMIC DNA]</scope>
    <source>
        <strain evidence="4">DSM 26914 / JCM 13377 / KCTC 12554 / HTCC2601</strain>
    </source>
</reference>
<proteinExistence type="predicted"/>
<dbReference type="RefSeq" id="WP_007794920.1">
    <property type="nucleotide sequence ID" value="NZ_DS022276.1"/>
</dbReference>
<dbReference type="GO" id="GO:0016151">
    <property type="term" value="F:nickel cation binding"/>
    <property type="evidence" value="ECO:0007669"/>
    <property type="project" value="InterPro"/>
</dbReference>
<sequence length="220" mass="23351">MSADSLPVIRAMQLADSGFPSGVFAFSWGLESALADGQVDRHSLCDWVATELRTRWHGFDRVALAGGHRLSGAALAAWCETIDTMMPVERLRRDSVQAGEALFASARAVRIALDPGATEAERAGTGHFPVVHGDFLRACGLDLPTALMTSAYGMARGAFSAAVRLGVSGAIATQRDLLTLAPLLAELSADIPDDDALPSGFMPLSDIALMRPRDGRLFIN</sequence>
<accession>Q0FRM3</accession>
<dbReference type="InterPro" id="IPR002639">
    <property type="entry name" value="UreF"/>
</dbReference>
<dbReference type="EMBL" id="AATQ01000011">
    <property type="protein sequence ID" value="EAU46831.1"/>
    <property type="molecule type" value="Genomic_DNA"/>
</dbReference>
<dbReference type="PIRSF" id="PIRSF009467">
    <property type="entry name" value="Ureas_acces_UreF"/>
    <property type="match status" value="1"/>
</dbReference>
<evidence type="ECO:0000256" key="1">
    <source>
        <dbReference type="ARBA" id="ARBA00022988"/>
    </source>
</evidence>
<dbReference type="OrthoDB" id="9798772at2"/>
<protein>
    <submittedName>
        <fullName evidence="3">Urease accessory protein UreF</fullName>
    </submittedName>
</protein>
<dbReference type="PANTHER" id="PTHR33620:SF1">
    <property type="entry name" value="UREASE ACCESSORY PROTEIN F"/>
    <property type="match status" value="1"/>
</dbReference>
<evidence type="ECO:0000256" key="2">
    <source>
        <dbReference type="ARBA" id="ARBA00023186"/>
    </source>
</evidence>
<keyword evidence="1" id="KW-0996">Nickel insertion</keyword>
<organism evidence="3 4">
    <name type="scientific">Salipiger bermudensis (strain DSM 26914 / JCM 13377 / KCTC 12554 / HTCC2601)</name>
    <name type="common">Pelagibaca bermudensis</name>
    <dbReference type="NCBI Taxonomy" id="314265"/>
    <lineage>
        <taxon>Bacteria</taxon>
        <taxon>Pseudomonadati</taxon>
        <taxon>Pseudomonadota</taxon>
        <taxon>Alphaproteobacteria</taxon>
        <taxon>Rhodobacterales</taxon>
        <taxon>Roseobacteraceae</taxon>
        <taxon>Salipiger</taxon>
    </lineage>
</organism>
<keyword evidence="4" id="KW-1185">Reference proteome</keyword>
<dbReference type="PANTHER" id="PTHR33620">
    <property type="entry name" value="UREASE ACCESSORY PROTEIN F"/>
    <property type="match status" value="1"/>
</dbReference>
<evidence type="ECO:0000313" key="3">
    <source>
        <dbReference type="EMBL" id="EAU46831.1"/>
    </source>
</evidence>
<gene>
    <name evidence="3" type="ORF">R2601_13454</name>
</gene>
<keyword evidence="2" id="KW-0143">Chaperone</keyword>
<name>Q0FRM3_SALBH</name>
<dbReference type="AlphaFoldDB" id="Q0FRM3"/>
<dbReference type="Gene3D" id="1.10.4190.10">
    <property type="entry name" value="Urease accessory protein UreF"/>
    <property type="match status" value="1"/>
</dbReference>
<dbReference type="eggNOG" id="COG0830">
    <property type="taxonomic scope" value="Bacteria"/>
</dbReference>
<dbReference type="InterPro" id="IPR038277">
    <property type="entry name" value="UreF_sf"/>
</dbReference>